<protein>
    <submittedName>
        <fullName evidence="1">Uncharacterized protein</fullName>
    </submittedName>
</protein>
<evidence type="ECO:0000313" key="2">
    <source>
        <dbReference type="Proteomes" id="UP000494115"/>
    </source>
</evidence>
<accession>A0A6S7BUL7</accession>
<dbReference type="EMBL" id="CADIKM010000053">
    <property type="protein sequence ID" value="CAB3803292.1"/>
    <property type="molecule type" value="Genomic_DNA"/>
</dbReference>
<dbReference type="AlphaFoldDB" id="A0A6S7BUL7"/>
<sequence>MQHRIFRPPIQHVVSVEMPAQWIGPIAYQYTIEILRDCSRNGKIDKMDFVKDGRCCA</sequence>
<reference evidence="1 2" key="1">
    <citation type="submission" date="2020-04" db="EMBL/GenBank/DDBJ databases">
        <authorList>
            <person name="De Canck E."/>
        </authorList>
    </citation>
    <scope>NUCLEOTIDE SEQUENCE [LARGE SCALE GENOMIC DNA]</scope>
    <source>
        <strain evidence="1 2">LMG 28138</strain>
    </source>
</reference>
<dbReference type="Proteomes" id="UP000494115">
    <property type="component" value="Unassembled WGS sequence"/>
</dbReference>
<evidence type="ECO:0000313" key="1">
    <source>
        <dbReference type="EMBL" id="CAB3803292.1"/>
    </source>
</evidence>
<gene>
    <name evidence="1" type="ORF">LMG28138_05322</name>
</gene>
<name>A0A6S7BUL7_9BURK</name>
<keyword evidence="2" id="KW-1185">Reference proteome</keyword>
<proteinExistence type="predicted"/>
<organism evidence="1 2">
    <name type="scientific">Pararobbsia alpina</name>
    <dbReference type="NCBI Taxonomy" id="621374"/>
    <lineage>
        <taxon>Bacteria</taxon>
        <taxon>Pseudomonadati</taxon>
        <taxon>Pseudomonadota</taxon>
        <taxon>Betaproteobacteria</taxon>
        <taxon>Burkholderiales</taxon>
        <taxon>Burkholderiaceae</taxon>
        <taxon>Pararobbsia</taxon>
    </lineage>
</organism>